<dbReference type="AlphaFoldDB" id="A0AAD9NQ86"/>
<feature type="transmembrane region" description="Helical" evidence="1">
    <location>
        <begin position="71"/>
        <end position="92"/>
    </location>
</feature>
<protein>
    <recommendedName>
        <fullName evidence="6">Piezo non-specific cation channel R-Ras-binding domain-containing protein</fullName>
    </recommendedName>
</protein>
<dbReference type="InterPro" id="IPR031334">
    <property type="entry name" value="Piezo_cap_dom"/>
</dbReference>
<dbReference type="GO" id="GO:0008381">
    <property type="term" value="F:mechanosensitive monoatomic ion channel activity"/>
    <property type="evidence" value="ECO:0007669"/>
    <property type="project" value="InterPro"/>
</dbReference>
<gene>
    <name evidence="4" type="ORF">NP493_733g01001</name>
</gene>
<evidence type="ECO:0000259" key="2">
    <source>
        <dbReference type="Pfam" id="PF12166"/>
    </source>
</evidence>
<evidence type="ECO:0000313" key="5">
    <source>
        <dbReference type="Proteomes" id="UP001209878"/>
    </source>
</evidence>
<feature type="transmembrane region" description="Helical" evidence="1">
    <location>
        <begin position="182"/>
        <end position="201"/>
    </location>
</feature>
<comment type="caution">
    <text evidence="4">The sequence shown here is derived from an EMBL/GenBank/DDBJ whole genome shotgun (WGS) entry which is preliminary data.</text>
</comment>
<keyword evidence="1" id="KW-1133">Transmembrane helix</keyword>
<keyword evidence="1" id="KW-0812">Transmembrane</keyword>
<feature type="transmembrane region" description="Helical" evidence="1">
    <location>
        <begin position="43"/>
        <end position="62"/>
    </location>
</feature>
<dbReference type="InterPro" id="IPR027272">
    <property type="entry name" value="Piezo"/>
</dbReference>
<keyword evidence="5" id="KW-1185">Reference proteome</keyword>
<dbReference type="Proteomes" id="UP001209878">
    <property type="component" value="Unassembled WGS sequence"/>
</dbReference>
<dbReference type="InterPro" id="IPR056770">
    <property type="entry name" value="Piezo_THU9_anchor"/>
</dbReference>
<proteinExistence type="predicted"/>
<dbReference type="PANTHER" id="PTHR47049">
    <property type="entry name" value="PIEZO-TYPE MECHANOSENSITIVE ION CHANNEL HOMOLOG"/>
    <property type="match status" value="1"/>
</dbReference>
<keyword evidence="1" id="KW-0472">Membrane</keyword>
<evidence type="ECO:0000313" key="4">
    <source>
        <dbReference type="EMBL" id="KAK2175434.1"/>
    </source>
</evidence>
<feature type="transmembrane region" description="Helical" evidence="1">
    <location>
        <begin position="479"/>
        <end position="500"/>
    </location>
</feature>
<reference evidence="4" key="1">
    <citation type="journal article" date="2023" name="Mol. Biol. Evol.">
        <title>Third-Generation Sequencing Reveals the Adaptive Role of the Epigenome in Three Deep-Sea Polychaetes.</title>
        <authorList>
            <person name="Perez M."/>
            <person name="Aroh O."/>
            <person name="Sun Y."/>
            <person name="Lan Y."/>
            <person name="Juniper S.K."/>
            <person name="Young C.R."/>
            <person name="Angers B."/>
            <person name="Qian P.Y."/>
        </authorList>
    </citation>
    <scope>NUCLEOTIDE SEQUENCE</scope>
    <source>
        <strain evidence="4">R07B-5</strain>
    </source>
</reference>
<feature type="domain" description="Piezo THU9 and anchor" evidence="3">
    <location>
        <begin position="1"/>
        <end position="235"/>
    </location>
</feature>
<dbReference type="PANTHER" id="PTHR47049:SF2">
    <property type="entry name" value="PIEZO-TYPE MECHANOSENSITIVE ION CHANNEL HOMOLOG"/>
    <property type="match status" value="1"/>
</dbReference>
<dbReference type="GO" id="GO:0016020">
    <property type="term" value="C:membrane"/>
    <property type="evidence" value="ECO:0007669"/>
    <property type="project" value="InterPro"/>
</dbReference>
<feature type="transmembrane region" description="Helical" evidence="1">
    <location>
        <begin position="213"/>
        <end position="236"/>
    </location>
</feature>
<dbReference type="Pfam" id="PF12166">
    <property type="entry name" value="Piezo_cap"/>
    <property type="match status" value="1"/>
</dbReference>
<accession>A0AAD9NQ86</accession>
<evidence type="ECO:0000259" key="3">
    <source>
        <dbReference type="Pfam" id="PF24874"/>
    </source>
</evidence>
<organism evidence="4 5">
    <name type="scientific">Ridgeia piscesae</name>
    <name type="common">Tubeworm</name>
    <dbReference type="NCBI Taxonomy" id="27915"/>
    <lineage>
        <taxon>Eukaryota</taxon>
        <taxon>Metazoa</taxon>
        <taxon>Spiralia</taxon>
        <taxon>Lophotrochozoa</taxon>
        <taxon>Annelida</taxon>
        <taxon>Polychaeta</taxon>
        <taxon>Sedentaria</taxon>
        <taxon>Canalipalpata</taxon>
        <taxon>Sabellida</taxon>
        <taxon>Siboglinidae</taxon>
        <taxon>Ridgeia</taxon>
    </lineage>
</organism>
<feature type="domain" description="Piezo non-specific cation channel cap" evidence="2">
    <location>
        <begin position="273"/>
        <end position="567"/>
    </location>
</feature>
<evidence type="ECO:0008006" key="6">
    <source>
        <dbReference type="Google" id="ProtNLM"/>
    </source>
</evidence>
<dbReference type="EMBL" id="JAODUO010000731">
    <property type="protein sequence ID" value="KAK2175434.1"/>
    <property type="molecule type" value="Genomic_DNA"/>
</dbReference>
<sequence>MFLCDAIGFIIVSFSYKSFAPVTESHNIRDVTSAIKENRVPSAFLVMLLSLFIFMLVDRVIYLRRLVFGKLILQVMLVIGAHVWMFFILPSVTNRPFSKNVTAQLWYFFKCLYFGLSAYQIRCRYPARILGNFLTKKYNYTNLFFFKIFQITPFMLEIRYLMDWMWTDTALGLYSWVQMEDIYNNVFIVACFLAGEDRYVTARATKRSPIIKYGLGGILLFLLFLIIWFPMLLFSFGGTVFVSKAPLGCRLSIKLDSYKTVFEMDVQQHQLYEINSRDYKSLRQQFIANQSATAFLSMYTISDVYIADINGKAATLWASTPPNTRGLYNHLMGNKTFIIYVTVSIPSSTSSEPYVYNFHYNLTSTAESRRSREKLAQMIMPSSYNFSTQVLPSRAVSIPNILPRYLYVSVKGVKQLTNLGRDYINLMLHINHIDNSSAWWQVNEYRKRNTFEPVGVRNKYTWNSTIRIVTFNERVAPSILATVTSYGVVGLYVSIVFMVGKLVRMMTGDLSHSVIYTEMPYVGRIMRLCQDIYLVRENGDMALEEELFAKLIFLYRSPETLIKITRPKVE</sequence>
<dbReference type="Pfam" id="PF24874">
    <property type="entry name" value="Piezo_THU9_anchor"/>
    <property type="match status" value="1"/>
</dbReference>
<feature type="transmembrane region" description="Helical" evidence="1">
    <location>
        <begin position="142"/>
        <end position="162"/>
    </location>
</feature>
<name>A0AAD9NQ86_RIDPI</name>
<evidence type="ECO:0000256" key="1">
    <source>
        <dbReference type="SAM" id="Phobius"/>
    </source>
</evidence>
<feature type="transmembrane region" description="Helical" evidence="1">
    <location>
        <begin position="104"/>
        <end position="121"/>
    </location>
</feature>